<evidence type="ECO:0000313" key="2">
    <source>
        <dbReference type="Proteomes" id="UP001141552"/>
    </source>
</evidence>
<keyword evidence="2" id="KW-1185">Reference proteome</keyword>
<dbReference type="Proteomes" id="UP001141552">
    <property type="component" value="Unassembled WGS sequence"/>
</dbReference>
<dbReference type="AlphaFoldDB" id="A0A9Q0JEZ5"/>
<gene>
    <name evidence="1" type="ORF">Tsubulata_050608</name>
</gene>
<feature type="non-terminal residue" evidence="1">
    <location>
        <position position="84"/>
    </location>
</feature>
<reference evidence="1" key="1">
    <citation type="submission" date="2022-02" db="EMBL/GenBank/DDBJ databases">
        <authorList>
            <person name="Henning P.M."/>
            <person name="McCubbin A.G."/>
            <person name="Shore J.S."/>
        </authorList>
    </citation>
    <scope>NUCLEOTIDE SEQUENCE</scope>
    <source>
        <strain evidence="1">F60SS</strain>
        <tissue evidence="1">Leaves</tissue>
    </source>
</reference>
<evidence type="ECO:0000313" key="1">
    <source>
        <dbReference type="EMBL" id="KAJ4838185.1"/>
    </source>
</evidence>
<protein>
    <submittedName>
        <fullName evidence="1">Uncharacterized protein</fullName>
    </submittedName>
</protein>
<proteinExistence type="predicted"/>
<accession>A0A9Q0JEZ5</accession>
<reference evidence="1" key="2">
    <citation type="journal article" date="2023" name="Plants (Basel)">
        <title>Annotation of the Turnera subulata (Passifloraceae) Draft Genome Reveals the S-Locus Evolved after the Divergence of Turneroideae from Passifloroideae in a Stepwise Manner.</title>
        <authorList>
            <person name="Henning P.M."/>
            <person name="Roalson E.H."/>
            <person name="Mir W."/>
            <person name="McCubbin A.G."/>
            <person name="Shore J.S."/>
        </authorList>
    </citation>
    <scope>NUCLEOTIDE SEQUENCE</scope>
    <source>
        <strain evidence="1">F60SS</strain>
    </source>
</reference>
<name>A0A9Q0JEZ5_9ROSI</name>
<sequence length="84" mass="9188">NRIITKDAVSRAGSLKDQTSSLSELKSLKLLVQKSKRGCGSFDLKNTGALKVPEEITAYLLSGTPRPQNVDIIIDCLSYYDAED</sequence>
<dbReference type="EMBL" id="JAKUCV010003620">
    <property type="protein sequence ID" value="KAJ4838185.1"/>
    <property type="molecule type" value="Genomic_DNA"/>
</dbReference>
<comment type="caution">
    <text evidence="1">The sequence shown here is derived from an EMBL/GenBank/DDBJ whole genome shotgun (WGS) entry which is preliminary data.</text>
</comment>
<organism evidence="1 2">
    <name type="scientific">Turnera subulata</name>
    <dbReference type="NCBI Taxonomy" id="218843"/>
    <lineage>
        <taxon>Eukaryota</taxon>
        <taxon>Viridiplantae</taxon>
        <taxon>Streptophyta</taxon>
        <taxon>Embryophyta</taxon>
        <taxon>Tracheophyta</taxon>
        <taxon>Spermatophyta</taxon>
        <taxon>Magnoliopsida</taxon>
        <taxon>eudicotyledons</taxon>
        <taxon>Gunneridae</taxon>
        <taxon>Pentapetalae</taxon>
        <taxon>rosids</taxon>
        <taxon>fabids</taxon>
        <taxon>Malpighiales</taxon>
        <taxon>Passifloraceae</taxon>
        <taxon>Turnera</taxon>
    </lineage>
</organism>